<comment type="cofactor">
    <cofactor evidence="1">
        <name>Zn(2+)</name>
        <dbReference type="ChEBI" id="CHEBI:29105"/>
    </cofactor>
    <text evidence="1">Binds 2 Zn(2+) ions per subunit.</text>
</comment>
<comment type="function">
    <text evidence="1">Catalyzes the hydrolytic cleavage of a subset of L-isoaspartyl (L-beta-aspartyl) dipeptides. Used to degrade proteins damaged by L-isoaspartyl residues formation.</text>
</comment>
<evidence type="ECO:0000256" key="1">
    <source>
        <dbReference type="PIRNR" id="PIRNR001238"/>
    </source>
</evidence>
<evidence type="ECO:0000313" key="2">
    <source>
        <dbReference type="EMBL" id="WAS92827.1"/>
    </source>
</evidence>
<dbReference type="InterPro" id="IPR010229">
    <property type="entry name" value="Pept_M38_dipep"/>
</dbReference>
<keyword evidence="1" id="KW-0862">Zinc</keyword>
<dbReference type="EC" id="3.4.19.-" evidence="1"/>
<dbReference type="SUPFAM" id="SSF51338">
    <property type="entry name" value="Composite domain of metallo-dependent hydrolases"/>
    <property type="match status" value="1"/>
</dbReference>
<keyword evidence="1" id="KW-0645">Protease</keyword>
<proteinExistence type="inferred from homology"/>
<dbReference type="GO" id="GO:0008798">
    <property type="term" value="F:beta-aspartyl-peptidase activity"/>
    <property type="evidence" value="ECO:0007669"/>
    <property type="project" value="UniProtKB-EC"/>
</dbReference>
<dbReference type="PANTHER" id="PTHR11647:SF1">
    <property type="entry name" value="COLLAPSIN RESPONSE MEDIATOR PROTEIN"/>
    <property type="match status" value="1"/>
</dbReference>
<protein>
    <recommendedName>
        <fullName evidence="1">Isoaspartyl dipeptidase</fullName>
        <ecNumber evidence="1">3.4.19.-</ecNumber>
    </recommendedName>
</protein>
<keyword evidence="1 2" id="KW-0378">Hydrolase</keyword>
<dbReference type="InterPro" id="IPR011059">
    <property type="entry name" value="Metal-dep_hydrolase_composite"/>
</dbReference>
<accession>A0ABY7H0T5</accession>
<comment type="PTM">
    <text evidence="1">Carboxylation allows a single lysine to coordinate two zinc ions.</text>
</comment>
<dbReference type="Gene3D" id="2.30.40.10">
    <property type="entry name" value="Urease, subunit C, domain 1"/>
    <property type="match status" value="1"/>
</dbReference>
<dbReference type="RefSeq" id="WP_269035183.1">
    <property type="nucleotide sequence ID" value="NZ_CP114040.1"/>
</dbReference>
<dbReference type="InterPro" id="IPR032466">
    <property type="entry name" value="Metal_Hydrolase"/>
</dbReference>
<dbReference type="EMBL" id="CP114040">
    <property type="protein sequence ID" value="WAS92827.1"/>
    <property type="molecule type" value="Genomic_DNA"/>
</dbReference>
<dbReference type="SUPFAM" id="SSF51556">
    <property type="entry name" value="Metallo-dependent hydrolases"/>
    <property type="match status" value="1"/>
</dbReference>
<evidence type="ECO:0000313" key="3">
    <source>
        <dbReference type="Proteomes" id="UP001164459"/>
    </source>
</evidence>
<keyword evidence="1" id="KW-0479">Metal-binding</keyword>
<dbReference type="Gene3D" id="3.20.20.140">
    <property type="entry name" value="Metal-dependent hydrolases"/>
    <property type="match status" value="1"/>
</dbReference>
<dbReference type="PIRSF" id="PIRSF001238">
    <property type="entry name" value="IadA"/>
    <property type="match status" value="1"/>
</dbReference>
<dbReference type="Proteomes" id="UP001164459">
    <property type="component" value="Chromosome"/>
</dbReference>
<sequence>MAGPSGGTDGHVPSASPGAPPLLQLLRGAEVFAPAPLGVCDVLLAAGKIAAIARELPAIAPELCSVHDLRGARLIPGLIDAHVHLVGGGGEAGPSTRVPPVSLTQLTRAGITTVVGVLGTDGTTRTVADLVARTLGLRDEGLSAWCYTGSYELPVPTLTGSVRRDLVFVDPIIGVGELALSDHRSSQPTLDELLRVAADVHVGGMMSGKAGIVHLHMGDGLRGLDLVRRALDLSELPPRVFHPTHVNRNRRLFVEAGELVARGCSVDVTAFPPEDDPGDSLYAADAIDRWIAQGLPVSRLTCSSDGAGCMPVFDGHGHICAMDVGRPTTLSDTLTELLARGQQLATVLPIFTTNVADLLRLPHKGRLTAGADADLVVLDDHGHIAGVIARGRWLIQGGQTVVCGPFERSAS</sequence>
<organism evidence="2 3">
    <name type="scientific">Nannocystis punicea</name>
    <dbReference type="NCBI Taxonomy" id="2995304"/>
    <lineage>
        <taxon>Bacteria</taxon>
        <taxon>Pseudomonadati</taxon>
        <taxon>Myxococcota</taxon>
        <taxon>Polyangia</taxon>
        <taxon>Nannocystales</taxon>
        <taxon>Nannocystaceae</taxon>
        <taxon>Nannocystis</taxon>
    </lineage>
</organism>
<comment type="subcellular location">
    <subcellularLocation>
        <location evidence="1">Cytoplasm</location>
    </subcellularLocation>
</comment>
<reference evidence="2" key="1">
    <citation type="submission" date="2022-11" db="EMBL/GenBank/DDBJ databases">
        <title>Minimal conservation of predation-associated metabolite biosynthetic gene clusters underscores biosynthetic potential of Myxococcota including descriptions for ten novel species: Archangium lansinium sp. nov., Myxococcus landrumus sp. nov., Nannocystis bai.</title>
        <authorList>
            <person name="Ahearne A."/>
            <person name="Stevens C."/>
            <person name="Dowd S."/>
        </authorList>
    </citation>
    <scope>NUCLEOTIDE SEQUENCE</scope>
    <source>
        <strain evidence="2">Fl3</strain>
    </source>
</reference>
<dbReference type="NCBIfam" id="TIGR01975">
    <property type="entry name" value="isoAsp_dipep"/>
    <property type="match status" value="1"/>
</dbReference>
<name>A0ABY7H0T5_9BACT</name>
<keyword evidence="3" id="KW-1185">Reference proteome</keyword>
<comment type="similarity">
    <text evidence="1">Belongs to the peptidase M38 family.</text>
</comment>
<keyword evidence="1" id="KW-0482">Metalloprotease</keyword>
<dbReference type="PANTHER" id="PTHR11647">
    <property type="entry name" value="HYDRANTOINASE/DIHYDROPYRIMIDINASE FAMILY MEMBER"/>
    <property type="match status" value="1"/>
</dbReference>
<dbReference type="InterPro" id="IPR050378">
    <property type="entry name" value="Metallo-dep_Hydrolases_sf"/>
</dbReference>
<gene>
    <name evidence="2" type="primary">iadA</name>
    <name evidence="2" type="ORF">O0S08_42185</name>
</gene>